<dbReference type="OrthoDB" id="7468004at2"/>
<proteinExistence type="predicted"/>
<dbReference type="EMBL" id="SIHO01000005">
    <property type="protein sequence ID" value="TFU00040.1"/>
    <property type="molecule type" value="Genomic_DNA"/>
</dbReference>
<dbReference type="Proteomes" id="UP000297737">
    <property type="component" value="Unassembled WGS sequence"/>
</dbReference>
<reference evidence="1 2" key="1">
    <citation type="submission" date="2019-02" db="EMBL/GenBank/DDBJ databases">
        <title>Polymorphobacter sp. isolated from the lake at the Tibet of China.</title>
        <authorList>
            <person name="Li A."/>
        </authorList>
    </citation>
    <scope>NUCLEOTIDE SEQUENCE [LARGE SCALE GENOMIC DNA]</scope>
    <source>
        <strain evidence="1 2">DJ1R-1</strain>
    </source>
</reference>
<protein>
    <submittedName>
        <fullName evidence="1">Uncharacterized protein</fullName>
    </submittedName>
</protein>
<dbReference type="AlphaFoldDB" id="A0A4Y9EK82"/>
<evidence type="ECO:0000313" key="2">
    <source>
        <dbReference type="Proteomes" id="UP000297737"/>
    </source>
</evidence>
<accession>A0A4Y9EK82</accession>
<gene>
    <name evidence="1" type="ORF">EUV02_15445</name>
</gene>
<evidence type="ECO:0000313" key="1">
    <source>
        <dbReference type="EMBL" id="TFU00040.1"/>
    </source>
</evidence>
<comment type="caution">
    <text evidence="1">The sequence shown here is derived from an EMBL/GenBank/DDBJ whole genome shotgun (WGS) entry which is preliminary data.</text>
</comment>
<organism evidence="1 2">
    <name type="scientific">Glacieibacterium arshaanense</name>
    <dbReference type="NCBI Taxonomy" id="2511025"/>
    <lineage>
        <taxon>Bacteria</taxon>
        <taxon>Pseudomonadati</taxon>
        <taxon>Pseudomonadota</taxon>
        <taxon>Alphaproteobacteria</taxon>
        <taxon>Sphingomonadales</taxon>
        <taxon>Sphingosinicellaceae</taxon>
        <taxon>Glacieibacterium</taxon>
    </lineage>
</organism>
<keyword evidence="2" id="KW-1185">Reference proteome</keyword>
<sequence>MGAHYVTSPPQWWLNKIAALDIAHPGVAGFMLRTSNHRRQVSAAVLAASADDLDDICDDPDIVIPPRTSASCLISGRLEAVITETLGSCPQGFLAMLKRMGSAIAQPSLYHKLFAVYSNPDLVDVAHALREVSHPSIELLEVAEGCPAWLLKSGALRFLKNTRQRDDLLATVELLFKACPASSYQRLSESLRACASDHDVSRAMKQWFRQAVFPKPDINLGEAFLHVGDAVTLDRLGLEFRNCSATYRLEVLAGVAMFLRCRTPCGEYVTHLRRADIGGVWEYAGTHSTGNAPTPLSARQFAKDHVRNAGVIVARGDRELPTLWQPVERICYPDSGALDEWFFDQT</sequence>
<dbReference type="RefSeq" id="WP_135247221.1">
    <property type="nucleotide sequence ID" value="NZ_SIHO01000005.1"/>
</dbReference>
<name>A0A4Y9EK82_9SPHN</name>